<dbReference type="InterPro" id="IPR004045">
    <property type="entry name" value="Glutathione_S-Trfase_N"/>
</dbReference>
<dbReference type="AlphaFoldDB" id="A0A3G2T6S0"/>
<dbReference type="GO" id="GO:0016034">
    <property type="term" value="F:maleylacetoacetate isomerase activity"/>
    <property type="evidence" value="ECO:0007669"/>
    <property type="project" value="TreeGrafter"/>
</dbReference>
<dbReference type="InterPro" id="IPR040079">
    <property type="entry name" value="Glutathione_S-Trfase"/>
</dbReference>
<dbReference type="GO" id="GO:0006749">
    <property type="term" value="P:glutathione metabolic process"/>
    <property type="evidence" value="ECO:0007669"/>
    <property type="project" value="TreeGrafter"/>
</dbReference>
<gene>
    <name evidence="2" type="ORF">CDG68_21470</name>
</gene>
<sequence>MLELFIGDKNYSTWSMRPWLVLQHFAIPFKEHLIHFDHFELDSQFKHSILKINPTGKVPALVDDGFLIWDTLAICEYLAERFPEKYLWPNDFRQRARARSMCAEMHSSFMALRSLCGMNIDADLTNIGAKLWQDNLKLQQDVQRIEQLWSERPSTDSFLCGNQFSIVDAFYAPVVMRFVGYGIPISSFSQQYVQKILAVPAVQQWIQEAKAEFRFVECEEPYRTE</sequence>
<dbReference type="GO" id="GO:0004364">
    <property type="term" value="F:glutathione transferase activity"/>
    <property type="evidence" value="ECO:0007669"/>
    <property type="project" value="TreeGrafter"/>
</dbReference>
<dbReference type="PANTHER" id="PTHR42673:SF4">
    <property type="entry name" value="MALEYLACETOACETATE ISOMERASE"/>
    <property type="match status" value="1"/>
</dbReference>
<evidence type="ECO:0000313" key="3">
    <source>
        <dbReference type="Proteomes" id="UP000279962"/>
    </source>
</evidence>
<dbReference type="SUPFAM" id="SSF52833">
    <property type="entry name" value="Thioredoxin-like"/>
    <property type="match status" value="1"/>
</dbReference>
<proteinExistence type="predicted"/>
<dbReference type="InterPro" id="IPR036282">
    <property type="entry name" value="Glutathione-S-Trfase_C_sf"/>
</dbReference>
<protein>
    <submittedName>
        <fullName evidence="2">Glutathione S-transferase family protein</fullName>
    </submittedName>
</protein>
<organism evidence="2 3">
    <name type="scientific">Acinetobacter wuhouensis</name>
    <dbReference type="NCBI Taxonomy" id="1879050"/>
    <lineage>
        <taxon>Bacteria</taxon>
        <taxon>Pseudomonadati</taxon>
        <taxon>Pseudomonadota</taxon>
        <taxon>Gammaproteobacteria</taxon>
        <taxon>Moraxellales</taxon>
        <taxon>Moraxellaceae</taxon>
        <taxon>Acinetobacter</taxon>
    </lineage>
</organism>
<accession>A0A3G2T6S0</accession>
<name>A0A3G2T6S0_9GAMM</name>
<dbReference type="PROSITE" id="PS50404">
    <property type="entry name" value="GST_NTER"/>
    <property type="match status" value="1"/>
</dbReference>
<dbReference type="Gene3D" id="3.40.30.10">
    <property type="entry name" value="Glutaredoxin"/>
    <property type="match status" value="1"/>
</dbReference>
<dbReference type="SFLD" id="SFLDS00019">
    <property type="entry name" value="Glutathione_Transferase_(cytos"/>
    <property type="match status" value="1"/>
</dbReference>
<dbReference type="InterPro" id="IPR036249">
    <property type="entry name" value="Thioredoxin-like_sf"/>
</dbReference>
<evidence type="ECO:0000259" key="1">
    <source>
        <dbReference type="PROSITE" id="PS50404"/>
    </source>
</evidence>
<dbReference type="CDD" id="cd03043">
    <property type="entry name" value="GST_N_1"/>
    <property type="match status" value="1"/>
</dbReference>
<dbReference type="EMBL" id="CP033133">
    <property type="protein sequence ID" value="AYO56044.1"/>
    <property type="molecule type" value="Genomic_DNA"/>
</dbReference>
<feature type="domain" description="GST N-terminal" evidence="1">
    <location>
        <begin position="2"/>
        <end position="86"/>
    </location>
</feature>
<dbReference type="RefSeq" id="WP_087552611.1">
    <property type="nucleotide sequence ID" value="NZ_CP033133.1"/>
</dbReference>
<dbReference type="Pfam" id="PF13409">
    <property type="entry name" value="GST_N_2"/>
    <property type="match status" value="1"/>
</dbReference>
<dbReference type="PANTHER" id="PTHR42673">
    <property type="entry name" value="MALEYLACETOACETATE ISOMERASE"/>
    <property type="match status" value="1"/>
</dbReference>
<reference evidence="2 3" key="1">
    <citation type="submission" date="2018-10" db="EMBL/GenBank/DDBJ databases">
        <title>The complete genome of Acinetobacter wuhouensis strain WCHAW010062.</title>
        <authorList>
            <person name="Hu Y."/>
            <person name="Long H."/>
            <person name="Feng Y."/>
            <person name="Zong Z."/>
        </authorList>
    </citation>
    <scope>NUCLEOTIDE SEQUENCE [LARGE SCALE GENOMIC DNA]</scope>
    <source>
        <strain evidence="2 3">WCHAW010062</strain>
    </source>
</reference>
<evidence type="ECO:0000313" key="2">
    <source>
        <dbReference type="EMBL" id="AYO56044.1"/>
    </source>
</evidence>
<keyword evidence="2" id="KW-0808">Transferase</keyword>
<dbReference type="Gene3D" id="1.20.1050.10">
    <property type="match status" value="1"/>
</dbReference>
<dbReference type="Pfam" id="PF13410">
    <property type="entry name" value="GST_C_2"/>
    <property type="match status" value="1"/>
</dbReference>
<dbReference type="CDD" id="cd03194">
    <property type="entry name" value="GST_C_3"/>
    <property type="match status" value="1"/>
</dbReference>
<dbReference type="Proteomes" id="UP000279962">
    <property type="component" value="Chromosome"/>
</dbReference>
<dbReference type="GO" id="GO:0006559">
    <property type="term" value="P:L-phenylalanine catabolic process"/>
    <property type="evidence" value="ECO:0007669"/>
    <property type="project" value="TreeGrafter"/>
</dbReference>
<dbReference type="SUPFAM" id="SSF47616">
    <property type="entry name" value="GST C-terminal domain-like"/>
    <property type="match status" value="1"/>
</dbReference>
<dbReference type="SFLD" id="SFLDG00358">
    <property type="entry name" value="Main_(cytGST)"/>
    <property type="match status" value="1"/>
</dbReference>